<reference evidence="1" key="2">
    <citation type="submission" date="2025-03" db="EMBL/GenBank/DDBJ databases">
        <authorList>
            <consortium name="ELIXIR-Norway"/>
            <consortium name="Elixir Norway"/>
        </authorList>
    </citation>
    <scope>NUCLEOTIDE SEQUENCE</scope>
</reference>
<feature type="non-terminal residue" evidence="1">
    <location>
        <position position="1"/>
    </location>
</feature>
<feature type="non-terminal residue" evidence="1">
    <location>
        <position position="98"/>
    </location>
</feature>
<sequence length="98" mass="11186">YLYCTKGLPRWRSVQFSSVAQSCLTLCSTPGLLVHHQLLENLEKQKTISFITQTVIDRPQSSCEPKYLITLSNNLQKYFLRIKQQCCGLASSCLNMLN</sequence>
<proteinExistence type="predicted"/>
<evidence type="ECO:0000313" key="1">
    <source>
        <dbReference type="EMBL" id="CAM9813111.1"/>
    </source>
</evidence>
<reference evidence="1" key="1">
    <citation type="submission" date="2023-05" db="EMBL/GenBank/DDBJ databases">
        <authorList>
            <consortium name="ELIXIR-Norway"/>
        </authorList>
    </citation>
    <scope>NUCLEOTIDE SEQUENCE</scope>
</reference>
<protein>
    <submittedName>
        <fullName evidence="1">Uncharacterized protein</fullName>
    </submittedName>
</protein>
<gene>
    <name evidence="1" type="ORF">MRATA1EN22A_LOCUS7816</name>
</gene>
<name>A0AC59YLS1_RANTA</name>
<dbReference type="Proteomes" id="UP001162501">
    <property type="component" value="Chromosome 18"/>
</dbReference>
<accession>A0AC59YLS1</accession>
<dbReference type="EMBL" id="OX596102">
    <property type="protein sequence ID" value="CAM9813111.1"/>
    <property type="molecule type" value="Genomic_DNA"/>
</dbReference>
<organism evidence="1 2">
    <name type="scientific">Rangifer tarandus platyrhynchus</name>
    <name type="common">Svalbard reindeer</name>
    <dbReference type="NCBI Taxonomy" id="3082113"/>
    <lineage>
        <taxon>Eukaryota</taxon>
        <taxon>Metazoa</taxon>
        <taxon>Chordata</taxon>
        <taxon>Craniata</taxon>
        <taxon>Vertebrata</taxon>
        <taxon>Euteleostomi</taxon>
        <taxon>Mammalia</taxon>
        <taxon>Eutheria</taxon>
        <taxon>Laurasiatheria</taxon>
        <taxon>Artiodactyla</taxon>
        <taxon>Ruminantia</taxon>
        <taxon>Pecora</taxon>
        <taxon>Cervidae</taxon>
        <taxon>Odocoileinae</taxon>
        <taxon>Rangifer</taxon>
    </lineage>
</organism>
<evidence type="ECO:0000313" key="2">
    <source>
        <dbReference type="Proteomes" id="UP001162501"/>
    </source>
</evidence>